<sequence>MVCTLCPRRWEEWVNVDTLVDSVEPGHKLVYFVYPLFPLPRMPAPKSTASIESAATVIFCIPNFQCHTRG</sequence>
<evidence type="ECO:0000313" key="1">
    <source>
        <dbReference type="EMBL" id="KAF5185145.1"/>
    </source>
</evidence>
<comment type="caution">
    <text evidence="1">The sequence shown here is derived from an EMBL/GenBank/DDBJ whole genome shotgun (WGS) entry which is preliminary data.</text>
</comment>
<protein>
    <submittedName>
        <fullName evidence="1">Uncharacterized protein</fullName>
    </submittedName>
</protein>
<name>A0A7J6VLV4_THATH</name>
<dbReference type="EMBL" id="JABWDY010031082">
    <property type="protein sequence ID" value="KAF5185145.1"/>
    <property type="molecule type" value="Genomic_DNA"/>
</dbReference>
<proteinExistence type="predicted"/>
<organism evidence="1 2">
    <name type="scientific">Thalictrum thalictroides</name>
    <name type="common">Rue-anemone</name>
    <name type="synonym">Anemone thalictroides</name>
    <dbReference type="NCBI Taxonomy" id="46969"/>
    <lineage>
        <taxon>Eukaryota</taxon>
        <taxon>Viridiplantae</taxon>
        <taxon>Streptophyta</taxon>
        <taxon>Embryophyta</taxon>
        <taxon>Tracheophyta</taxon>
        <taxon>Spermatophyta</taxon>
        <taxon>Magnoliopsida</taxon>
        <taxon>Ranunculales</taxon>
        <taxon>Ranunculaceae</taxon>
        <taxon>Thalictroideae</taxon>
        <taxon>Thalictrum</taxon>
    </lineage>
</organism>
<reference evidence="1 2" key="1">
    <citation type="submission" date="2020-06" db="EMBL/GenBank/DDBJ databases">
        <title>Transcriptomic and genomic resources for Thalictrum thalictroides and T. hernandezii: Facilitating candidate gene discovery in an emerging model plant lineage.</title>
        <authorList>
            <person name="Arias T."/>
            <person name="Riano-Pachon D.M."/>
            <person name="Di Stilio V.S."/>
        </authorList>
    </citation>
    <scope>NUCLEOTIDE SEQUENCE [LARGE SCALE GENOMIC DNA]</scope>
    <source>
        <strain evidence="2">cv. WT478/WT964</strain>
        <tissue evidence="1">Leaves</tissue>
    </source>
</reference>
<accession>A0A7J6VLV4</accession>
<dbReference type="AlphaFoldDB" id="A0A7J6VLV4"/>
<dbReference type="Proteomes" id="UP000554482">
    <property type="component" value="Unassembled WGS sequence"/>
</dbReference>
<evidence type="ECO:0000313" key="2">
    <source>
        <dbReference type="Proteomes" id="UP000554482"/>
    </source>
</evidence>
<keyword evidence="2" id="KW-1185">Reference proteome</keyword>
<gene>
    <name evidence="1" type="ORF">FRX31_025271</name>
</gene>